<gene>
    <name evidence="1" type="ORF">FRC98_19195</name>
</gene>
<sequence>MRRSLAWGCGVLRVWALLGMASLWAGCVLMVDGEAALELGVDAGEEPEPGAVRAMILDGPEVAAAGGAAYFELGCEPQSCELQCARDGEAFESCGSTYVWEDLEEGDHVLAARAWKGDEASAEVRWSFDVGPPVGLAVEGALRASRFFRQVGELTIACDAAGCELSCGMWALEEGCAQASCGSPLTWSCDEAGTVAVEVPGPGRYLVQVEGCDPQSGACERYASQFEVEAPRWQQVSAGGRHSCGILETGALLCWGDNTSRQLGVTQTEGTWRAWRVEGQWAQVAAGEAHTCAVNTGGQLYCWGANEAKQVSPQEASALGVTRVGQRSDWQGVAVGAQHSCGWREGKLYCWGSGAFGQIGPASAIADGVVVEIEAVEGSWAADVTVGAQHSCAVANGEVWCFGDRRYGAVGYLEGEGDSGEVRKVGGSEGVTRLVAGELYSCGISGAGDVRCWGAVPVEGAVQSTEAFKLMGVSQVAMLSGGRGHMCAIDMQKVLRCWGNNDRHQISGHISEIVAPVTRILPGTEWEKVAAGDTHSCAIEDETRRLLCWGNAEHGRLGSEPSGTQVGTPREVAWEF</sequence>
<protein>
    <recommendedName>
        <fullName evidence="3">Chromosome condensation regulator RCC1</fullName>
    </recommendedName>
</protein>
<dbReference type="PANTHER" id="PTHR45982:SF1">
    <property type="entry name" value="REGULATOR OF CHROMOSOME CONDENSATION"/>
    <property type="match status" value="1"/>
</dbReference>
<dbReference type="EMBL" id="VOSM01000015">
    <property type="protein sequence ID" value="TXD34164.1"/>
    <property type="molecule type" value="Genomic_DNA"/>
</dbReference>
<comment type="caution">
    <text evidence="1">The sequence shown here is derived from an EMBL/GenBank/DDBJ whole genome shotgun (WGS) entry which is preliminary data.</text>
</comment>
<evidence type="ECO:0000313" key="1">
    <source>
        <dbReference type="EMBL" id="TXD34164.1"/>
    </source>
</evidence>
<dbReference type="InterPro" id="IPR000408">
    <property type="entry name" value="Reg_chr_condens"/>
</dbReference>
<dbReference type="Proteomes" id="UP000321412">
    <property type="component" value="Unassembled WGS sequence"/>
</dbReference>
<evidence type="ECO:0008006" key="3">
    <source>
        <dbReference type="Google" id="ProtNLM"/>
    </source>
</evidence>
<dbReference type="AlphaFoldDB" id="A0A5C6WXJ4"/>
<dbReference type="PANTHER" id="PTHR45982">
    <property type="entry name" value="REGULATOR OF CHROMOSOME CONDENSATION"/>
    <property type="match status" value="1"/>
</dbReference>
<organism evidence="1 2">
    <name type="scientific">Lujinxingia vulgaris</name>
    <dbReference type="NCBI Taxonomy" id="2600176"/>
    <lineage>
        <taxon>Bacteria</taxon>
        <taxon>Deltaproteobacteria</taxon>
        <taxon>Bradymonadales</taxon>
        <taxon>Lujinxingiaceae</taxon>
        <taxon>Lujinxingia</taxon>
    </lineage>
</organism>
<dbReference type="PROSITE" id="PS50012">
    <property type="entry name" value="RCC1_3"/>
    <property type="match status" value="2"/>
</dbReference>
<dbReference type="Gene3D" id="2.130.10.30">
    <property type="entry name" value="Regulator of chromosome condensation 1/beta-lactamase-inhibitor protein II"/>
    <property type="match status" value="2"/>
</dbReference>
<dbReference type="OrthoDB" id="5480989at2"/>
<dbReference type="GO" id="GO:0005737">
    <property type="term" value="C:cytoplasm"/>
    <property type="evidence" value="ECO:0007669"/>
    <property type="project" value="TreeGrafter"/>
</dbReference>
<proteinExistence type="predicted"/>
<keyword evidence="2" id="KW-1185">Reference proteome</keyword>
<evidence type="ECO:0000313" key="2">
    <source>
        <dbReference type="Proteomes" id="UP000321412"/>
    </source>
</evidence>
<name>A0A5C6WXJ4_9DELT</name>
<dbReference type="InterPro" id="IPR051553">
    <property type="entry name" value="Ran_GTPase-activating"/>
</dbReference>
<accession>A0A5C6WXJ4</accession>
<dbReference type="Pfam" id="PF13540">
    <property type="entry name" value="RCC1_2"/>
    <property type="match status" value="3"/>
</dbReference>
<dbReference type="RefSeq" id="WP_146983081.1">
    <property type="nucleotide sequence ID" value="NZ_VOSM01000015.1"/>
</dbReference>
<dbReference type="PROSITE" id="PS51257">
    <property type="entry name" value="PROKAR_LIPOPROTEIN"/>
    <property type="match status" value="1"/>
</dbReference>
<dbReference type="SUPFAM" id="SSF50985">
    <property type="entry name" value="RCC1/BLIP-II"/>
    <property type="match status" value="2"/>
</dbReference>
<dbReference type="InterPro" id="IPR009091">
    <property type="entry name" value="RCC1/BLIP-II"/>
</dbReference>
<dbReference type="GO" id="GO:0005085">
    <property type="term" value="F:guanyl-nucleotide exchange factor activity"/>
    <property type="evidence" value="ECO:0007669"/>
    <property type="project" value="TreeGrafter"/>
</dbReference>
<reference evidence="1 2" key="1">
    <citation type="submission" date="2019-08" db="EMBL/GenBank/DDBJ databases">
        <title>Bradymonadales sp. TMQ4.</title>
        <authorList>
            <person name="Liang Q."/>
        </authorList>
    </citation>
    <scope>NUCLEOTIDE SEQUENCE [LARGE SCALE GENOMIC DNA]</scope>
    <source>
        <strain evidence="1 2">TMQ4</strain>
    </source>
</reference>